<organism evidence="2 3">
    <name type="scientific">Rotaria socialis</name>
    <dbReference type="NCBI Taxonomy" id="392032"/>
    <lineage>
        <taxon>Eukaryota</taxon>
        <taxon>Metazoa</taxon>
        <taxon>Spiralia</taxon>
        <taxon>Gnathifera</taxon>
        <taxon>Rotifera</taxon>
        <taxon>Eurotatoria</taxon>
        <taxon>Bdelloidea</taxon>
        <taxon>Philodinida</taxon>
        <taxon>Philodinidae</taxon>
        <taxon>Rotaria</taxon>
    </lineage>
</organism>
<feature type="compositionally biased region" description="Acidic residues" evidence="1">
    <location>
        <begin position="36"/>
        <end position="45"/>
    </location>
</feature>
<feature type="non-terminal residue" evidence="2">
    <location>
        <position position="1"/>
    </location>
</feature>
<comment type="caution">
    <text evidence="2">The sequence shown here is derived from an EMBL/GenBank/DDBJ whole genome shotgun (WGS) entry which is preliminary data.</text>
</comment>
<name>A0A821RDP5_9BILA</name>
<dbReference type="Proteomes" id="UP000663848">
    <property type="component" value="Unassembled WGS sequence"/>
</dbReference>
<feature type="compositionally biased region" description="Polar residues" evidence="1">
    <location>
        <begin position="62"/>
        <end position="82"/>
    </location>
</feature>
<protein>
    <submittedName>
        <fullName evidence="2">Uncharacterized protein</fullName>
    </submittedName>
</protein>
<gene>
    <name evidence="2" type="ORF">QYT958_LOCUS26303</name>
</gene>
<reference evidence="2" key="1">
    <citation type="submission" date="2021-02" db="EMBL/GenBank/DDBJ databases">
        <authorList>
            <person name="Nowell W R."/>
        </authorList>
    </citation>
    <scope>NUCLEOTIDE SEQUENCE</scope>
</reference>
<accession>A0A821RDP5</accession>
<evidence type="ECO:0000256" key="1">
    <source>
        <dbReference type="SAM" id="MobiDB-lite"/>
    </source>
</evidence>
<evidence type="ECO:0000313" key="3">
    <source>
        <dbReference type="Proteomes" id="UP000663848"/>
    </source>
</evidence>
<sequence length="82" mass="9570">AFFDIGYTWIDESPVSIRTLQGFLFDPSTVTSSITDVDDREEQEECREKKKMVEENKKHSHLSSMKNNSKLKQLSLDQFIKN</sequence>
<proteinExistence type="predicted"/>
<feature type="compositionally biased region" description="Basic and acidic residues" evidence="1">
    <location>
        <begin position="46"/>
        <end position="57"/>
    </location>
</feature>
<dbReference type="EMBL" id="CAJOBR010006218">
    <property type="protein sequence ID" value="CAF4839348.1"/>
    <property type="molecule type" value="Genomic_DNA"/>
</dbReference>
<dbReference type="AlphaFoldDB" id="A0A821RDP5"/>
<feature type="region of interest" description="Disordered" evidence="1">
    <location>
        <begin position="34"/>
        <end position="82"/>
    </location>
</feature>
<evidence type="ECO:0000313" key="2">
    <source>
        <dbReference type="EMBL" id="CAF4839348.1"/>
    </source>
</evidence>